<dbReference type="PROSITE" id="PS00138">
    <property type="entry name" value="SUBTILASE_SER"/>
    <property type="match status" value="1"/>
</dbReference>
<accession>A0ABY8UBT3</accession>
<evidence type="ECO:0000256" key="4">
    <source>
        <dbReference type="ARBA" id="ARBA00022825"/>
    </source>
</evidence>
<dbReference type="InterPro" id="IPR036852">
    <property type="entry name" value="Peptidase_S8/S53_dom_sf"/>
</dbReference>
<feature type="region of interest" description="Disordered" evidence="7">
    <location>
        <begin position="85"/>
        <end position="106"/>
    </location>
</feature>
<keyword evidence="11" id="KW-1185">Reference proteome</keyword>
<evidence type="ECO:0000256" key="3">
    <source>
        <dbReference type="ARBA" id="ARBA00022801"/>
    </source>
</evidence>
<reference evidence="10 11" key="1">
    <citation type="submission" date="2023-05" db="EMBL/GenBank/DDBJ databases">
        <title>A 100% complete, gapless, phased diploid assembly of the Scenedesmus obliquus UTEX 3031 genome.</title>
        <authorList>
            <person name="Biondi T.C."/>
            <person name="Hanschen E.R."/>
            <person name="Kwon T."/>
            <person name="Eng W."/>
            <person name="Kruse C.P.S."/>
            <person name="Koehler S.I."/>
            <person name="Kunde Y."/>
            <person name="Gleasner C.D."/>
            <person name="You Mak K.T."/>
            <person name="Polle J."/>
            <person name="Hovde B.T."/>
            <person name="Starkenburg S.R."/>
        </authorList>
    </citation>
    <scope>NUCLEOTIDE SEQUENCE [LARGE SCALE GENOMIC DNA]</scope>
    <source>
        <strain evidence="10 11">DOE0152z</strain>
    </source>
</reference>
<keyword evidence="3 5" id="KW-0378">Hydrolase</keyword>
<evidence type="ECO:0000313" key="10">
    <source>
        <dbReference type="EMBL" id="WIA18850.1"/>
    </source>
</evidence>
<dbReference type="InterPro" id="IPR015500">
    <property type="entry name" value="Peptidase_S8_subtilisin-rel"/>
</dbReference>
<dbReference type="PRINTS" id="PR00723">
    <property type="entry name" value="SUBTILISIN"/>
</dbReference>
<dbReference type="InterPro" id="IPR023827">
    <property type="entry name" value="Peptidase_S8_Asp-AS"/>
</dbReference>
<evidence type="ECO:0000256" key="2">
    <source>
        <dbReference type="ARBA" id="ARBA00022670"/>
    </source>
</evidence>
<feature type="active site" description="Charge relay system" evidence="5">
    <location>
        <position position="270"/>
    </location>
</feature>
<protein>
    <recommendedName>
        <fullName evidence="9">Peptidase S8/S53 domain-containing protein</fullName>
    </recommendedName>
</protein>
<dbReference type="InterPro" id="IPR050131">
    <property type="entry name" value="Peptidase_S8_subtilisin-like"/>
</dbReference>
<dbReference type="Pfam" id="PF00082">
    <property type="entry name" value="Peptidase_S8"/>
    <property type="match status" value="1"/>
</dbReference>
<keyword evidence="4 5" id="KW-0720">Serine protease</keyword>
<feature type="active site" description="Charge relay system" evidence="5">
    <location>
        <position position="501"/>
    </location>
</feature>
<dbReference type="SUPFAM" id="SSF52743">
    <property type="entry name" value="Subtilisin-like"/>
    <property type="match status" value="1"/>
</dbReference>
<dbReference type="PROSITE" id="PS00136">
    <property type="entry name" value="SUBTILASE_ASP"/>
    <property type="match status" value="1"/>
</dbReference>
<dbReference type="InterPro" id="IPR023828">
    <property type="entry name" value="Peptidase_S8_Ser-AS"/>
</dbReference>
<dbReference type="PROSITE" id="PS00137">
    <property type="entry name" value="SUBTILASE_HIS"/>
    <property type="match status" value="1"/>
</dbReference>
<feature type="domain" description="Peptidase S8/S53" evidence="9">
    <location>
        <begin position="262"/>
        <end position="513"/>
    </location>
</feature>
<evidence type="ECO:0000313" key="11">
    <source>
        <dbReference type="Proteomes" id="UP001244341"/>
    </source>
</evidence>
<dbReference type="PANTHER" id="PTHR43806">
    <property type="entry name" value="PEPTIDASE S8"/>
    <property type="match status" value="1"/>
</dbReference>
<keyword evidence="8" id="KW-0732">Signal</keyword>
<feature type="chain" id="PRO_5045780317" description="Peptidase S8/S53 domain-containing protein" evidence="8">
    <location>
        <begin position="36"/>
        <end position="573"/>
    </location>
</feature>
<dbReference type="InterPro" id="IPR000209">
    <property type="entry name" value="Peptidase_S8/S53_dom"/>
</dbReference>
<evidence type="ECO:0000259" key="9">
    <source>
        <dbReference type="Pfam" id="PF00082"/>
    </source>
</evidence>
<evidence type="ECO:0000256" key="5">
    <source>
        <dbReference type="PROSITE-ProRule" id="PRU01240"/>
    </source>
</evidence>
<evidence type="ECO:0000256" key="7">
    <source>
        <dbReference type="SAM" id="MobiDB-lite"/>
    </source>
</evidence>
<dbReference type="EMBL" id="CP126217">
    <property type="protein sequence ID" value="WIA18850.1"/>
    <property type="molecule type" value="Genomic_DNA"/>
</dbReference>
<evidence type="ECO:0000256" key="8">
    <source>
        <dbReference type="SAM" id="SignalP"/>
    </source>
</evidence>
<dbReference type="InterPro" id="IPR022398">
    <property type="entry name" value="Peptidase_S8_His-AS"/>
</dbReference>
<dbReference type="Gene3D" id="3.40.50.200">
    <property type="entry name" value="Peptidase S8/S53 domain"/>
    <property type="match status" value="1"/>
</dbReference>
<feature type="active site" description="Charge relay system" evidence="5">
    <location>
        <position position="309"/>
    </location>
</feature>
<evidence type="ECO:0000256" key="6">
    <source>
        <dbReference type="RuleBase" id="RU003355"/>
    </source>
</evidence>
<comment type="similarity">
    <text evidence="1 5 6">Belongs to the peptidase S8 family.</text>
</comment>
<organism evidence="10 11">
    <name type="scientific">Tetradesmus obliquus</name>
    <name type="common">Green alga</name>
    <name type="synonym">Acutodesmus obliquus</name>
    <dbReference type="NCBI Taxonomy" id="3088"/>
    <lineage>
        <taxon>Eukaryota</taxon>
        <taxon>Viridiplantae</taxon>
        <taxon>Chlorophyta</taxon>
        <taxon>core chlorophytes</taxon>
        <taxon>Chlorophyceae</taxon>
        <taxon>CS clade</taxon>
        <taxon>Sphaeropleales</taxon>
        <taxon>Scenedesmaceae</taxon>
        <taxon>Tetradesmus</taxon>
    </lineage>
</organism>
<sequence length="573" mass="58611">MVGANPASVSRSRPQLVALLLLLLINVDSIKQVLAAGRPSGSNEAGLRGIFEATASSSSQLVLHHRAVLSAAAAAQAQLQQQPSKTAAAAAAADDPDDADAGSDVPDLPAAVPAAVACELIRLLDYSGKPCGPGSKFTQWFQGTSRSGCRINAASLAAVLRVTSSTPQTAARALELAKASSDVFGSCGVPPALAVAVPQNLSCSFAAGPLVGSGNGSGSGSGSPEMPKTAVKAGGQVAAPLQRIGVGVDGQVADLSRIADEQQVTVAVVDSGIDRTHPDLNVVGGKSWVTPASALFPNDTDWGVDYYAHGTQVAGIIAARNNGARFVGISPGAPLFALKVFNGNGKGSWSSIFQAIEWVIAEGRQQYNIRVVNLSLEISPLGNIDPNEPGYNEVYTMACGLVARADAAGVLVVVSAANNGISLRTSFPAVCQSTAAVTALNYDVSKPLDSSNYLEAAANDTEKAHIFAAPGSNIPTTQPMDYGSQTDDPNDIGTYYISGTSAAAPFVAGVAANCLMSGACAPSSSGSDIISKLQEVARERAVQQPASGFSGDPMTLNADFAGRYYGYLVWSKW</sequence>
<dbReference type="PROSITE" id="PS51892">
    <property type="entry name" value="SUBTILASE"/>
    <property type="match status" value="1"/>
</dbReference>
<gene>
    <name evidence="10" type="ORF">OEZ85_003528</name>
</gene>
<name>A0ABY8UBT3_TETOB</name>
<dbReference type="Proteomes" id="UP001244341">
    <property type="component" value="Chromosome 10b"/>
</dbReference>
<keyword evidence="2 5" id="KW-0645">Protease</keyword>
<feature type="signal peptide" evidence="8">
    <location>
        <begin position="1"/>
        <end position="35"/>
    </location>
</feature>
<evidence type="ECO:0000256" key="1">
    <source>
        <dbReference type="ARBA" id="ARBA00011073"/>
    </source>
</evidence>
<proteinExistence type="inferred from homology"/>
<dbReference type="PANTHER" id="PTHR43806:SF11">
    <property type="entry name" value="CEREVISIN-RELATED"/>
    <property type="match status" value="1"/>
</dbReference>